<evidence type="ECO:0000256" key="3">
    <source>
        <dbReference type="ARBA" id="ARBA00043265"/>
    </source>
</evidence>
<evidence type="ECO:0000313" key="6">
    <source>
        <dbReference type="Proteomes" id="UP000264840"/>
    </source>
</evidence>
<dbReference type="InterPro" id="IPR036179">
    <property type="entry name" value="Ig-like_dom_sf"/>
</dbReference>
<evidence type="ECO:0000256" key="1">
    <source>
        <dbReference type="ARBA" id="ARBA00022859"/>
    </source>
</evidence>
<dbReference type="PANTHER" id="PTHR23266">
    <property type="entry name" value="IMMUNOGLOBULIN HEAVY CHAIN"/>
    <property type="match status" value="1"/>
</dbReference>
<keyword evidence="6" id="KW-1185">Reference proteome</keyword>
<proteinExistence type="predicted"/>
<dbReference type="SMART" id="SM00409">
    <property type="entry name" value="IG"/>
    <property type="match status" value="1"/>
</dbReference>
<dbReference type="GeneTree" id="ENSGT01020000230358"/>
<dbReference type="InterPro" id="IPR013783">
    <property type="entry name" value="Ig-like_fold"/>
</dbReference>
<dbReference type="SUPFAM" id="SSF48726">
    <property type="entry name" value="Immunoglobulin"/>
    <property type="match status" value="1"/>
</dbReference>
<dbReference type="Ensembl" id="ENSHBUT00000034832.1">
    <property type="protein sequence ID" value="ENSHBUP00000033150.1"/>
    <property type="gene ID" value="ENSHBUG00000019931.1"/>
</dbReference>
<dbReference type="Gene3D" id="2.60.40.10">
    <property type="entry name" value="Immunoglobulins"/>
    <property type="match status" value="1"/>
</dbReference>
<evidence type="ECO:0000259" key="4">
    <source>
        <dbReference type="PROSITE" id="PS50835"/>
    </source>
</evidence>
<dbReference type="AlphaFoldDB" id="A0A3Q2XCT1"/>
<keyword evidence="3" id="KW-1280">Immunoglobulin</keyword>
<dbReference type="GO" id="GO:0005576">
    <property type="term" value="C:extracellular region"/>
    <property type="evidence" value="ECO:0007669"/>
    <property type="project" value="UniProtKB-ARBA"/>
</dbReference>
<keyword evidence="2" id="KW-1064">Adaptive immunity</keyword>
<dbReference type="SMART" id="SM00406">
    <property type="entry name" value="IGv"/>
    <property type="match status" value="1"/>
</dbReference>
<dbReference type="PROSITE" id="PS50835">
    <property type="entry name" value="IG_LIKE"/>
    <property type="match status" value="1"/>
</dbReference>
<name>A0A3Q2XCT1_HAPBU</name>
<dbReference type="InterPro" id="IPR007110">
    <property type="entry name" value="Ig-like_dom"/>
</dbReference>
<sequence>QTLTQSEPVVKKPGESQKLTCTTSGLSFSSWWMAWIRQAPGKGLEWIGRAASGSTPHYSPLLRNKFSISTDSSRNTVILTGQNVQPEDSAVYYLDLNKNHSVWGLCSGTIITVAA</sequence>
<feature type="domain" description="Ig-like" evidence="4">
    <location>
        <begin position="1"/>
        <end position="92"/>
    </location>
</feature>
<dbReference type="Proteomes" id="UP000264840">
    <property type="component" value="Unplaced"/>
</dbReference>
<evidence type="ECO:0000256" key="2">
    <source>
        <dbReference type="ARBA" id="ARBA00023130"/>
    </source>
</evidence>
<dbReference type="GO" id="GO:0019814">
    <property type="term" value="C:immunoglobulin complex"/>
    <property type="evidence" value="ECO:0007669"/>
    <property type="project" value="UniProtKB-KW"/>
</dbReference>
<organism evidence="5 6">
    <name type="scientific">Haplochromis burtoni</name>
    <name type="common">Burton's mouthbrooder</name>
    <name type="synonym">Chromis burtoni</name>
    <dbReference type="NCBI Taxonomy" id="8153"/>
    <lineage>
        <taxon>Eukaryota</taxon>
        <taxon>Metazoa</taxon>
        <taxon>Chordata</taxon>
        <taxon>Craniata</taxon>
        <taxon>Vertebrata</taxon>
        <taxon>Euteleostomi</taxon>
        <taxon>Actinopterygii</taxon>
        <taxon>Neopterygii</taxon>
        <taxon>Teleostei</taxon>
        <taxon>Neoteleostei</taxon>
        <taxon>Acanthomorphata</taxon>
        <taxon>Ovalentaria</taxon>
        <taxon>Cichlomorphae</taxon>
        <taxon>Cichliformes</taxon>
        <taxon>Cichlidae</taxon>
        <taxon>African cichlids</taxon>
        <taxon>Pseudocrenilabrinae</taxon>
        <taxon>Haplochromini</taxon>
        <taxon>Haplochromis</taxon>
    </lineage>
</organism>
<dbReference type="InterPro" id="IPR050199">
    <property type="entry name" value="IgHV"/>
</dbReference>
<dbReference type="Pfam" id="PF07686">
    <property type="entry name" value="V-set"/>
    <property type="match status" value="1"/>
</dbReference>
<dbReference type="InterPro" id="IPR003599">
    <property type="entry name" value="Ig_sub"/>
</dbReference>
<reference evidence="5" key="2">
    <citation type="submission" date="2025-09" db="UniProtKB">
        <authorList>
            <consortium name="Ensembl"/>
        </authorList>
    </citation>
    <scope>IDENTIFICATION</scope>
</reference>
<dbReference type="GO" id="GO:0002250">
    <property type="term" value="P:adaptive immune response"/>
    <property type="evidence" value="ECO:0007669"/>
    <property type="project" value="UniProtKB-KW"/>
</dbReference>
<keyword evidence="1" id="KW-0391">Immunity</keyword>
<reference evidence="5" key="1">
    <citation type="submission" date="2025-08" db="UniProtKB">
        <authorList>
            <consortium name="Ensembl"/>
        </authorList>
    </citation>
    <scope>IDENTIFICATION</scope>
</reference>
<evidence type="ECO:0000313" key="5">
    <source>
        <dbReference type="Ensembl" id="ENSHBUP00000033150.1"/>
    </source>
</evidence>
<accession>A0A3Q2XCT1</accession>
<protein>
    <recommendedName>
        <fullName evidence="4">Ig-like domain-containing protein</fullName>
    </recommendedName>
</protein>
<dbReference type="InterPro" id="IPR013106">
    <property type="entry name" value="Ig_V-set"/>
</dbReference>